<dbReference type="STRING" id="10228.B3RJ15"/>
<organism evidence="2 3">
    <name type="scientific">Trichoplax adhaerens</name>
    <name type="common">Trichoplax reptans</name>
    <dbReference type="NCBI Taxonomy" id="10228"/>
    <lineage>
        <taxon>Eukaryota</taxon>
        <taxon>Metazoa</taxon>
        <taxon>Placozoa</taxon>
        <taxon>Uniplacotomia</taxon>
        <taxon>Trichoplacea</taxon>
        <taxon>Trichoplacidae</taxon>
        <taxon>Trichoplax</taxon>
    </lineage>
</organism>
<dbReference type="CTD" id="6750202"/>
<evidence type="ECO:0000259" key="1">
    <source>
        <dbReference type="Pfam" id="PF12146"/>
    </source>
</evidence>
<protein>
    <recommendedName>
        <fullName evidence="1">Serine aminopeptidase S33 domain-containing protein</fullName>
    </recommendedName>
</protein>
<gene>
    <name evidence="2" type="ORF">TRIADDRAFT_52533</name>
</gene>
<dbReference type="GO" id="GO:0016020">
    <property type="term" value="C:membrane"/>
    <property type="evidence" value="ECO:0000318"/>
    <property type="project" value="GO_Central"/>
</dbReference>
<dbReference type="OMA" id="SYEGWSH"/>
<dbReference type="Gene3D" id="3.40.50.1820">
    <property type="entry name" value="alpha/beta hydrolase"/>
    <property type="match status" value="1"/>
</dbReference>
<proteinExistence type="predicted"/>
<dbReference type="PhylomeDB" id="B3RJ15"/>
<name>B3RJ15_TRIAD</name>
<dbReference type="HOGENOM" id="CLU_026209_7_1_1"/>
<dbReference type="eggNOG" id="KOG1455">
    <property type="taxonomic scope" value="Eukaryota"/>
</dbReference>
<dbReference type="PRINTS" id="PR00111">
    <property type="entry name" value="ABHYDROLASE"/>
</dbReference>
<sequence>MTTSAFDAINGLEQINNSGSPEGIVEYKLKSVFKNYSLYARHWPVASPKAIAIIIHGAGEHCGRYDEMASLLNKESIYAFANDHIGHGRSDGEKLCLDKFETYTDDCHKHLLLVQERFPDLKVFCIGHSLGGLIAVDLAVKIPKAFAGVVLISPCLAIAPEAASFFTIMAMKVISFFLPKMQINRIDAKFVSRDEKEVESYNTDPLVWHGGLRAHFCKEVYDAVCKITKISKSIEWPYLVMHGDQDKLCEISGSESFHNAARSSDKTYKRYEGFYHALHKEPVDSRKIIFEDLLKWINDRMD</sequence>
<dbReference type="InParanoid" id="B3RJ15"/>
<dbReference type="PANTHER" id="PTHR11614">
    <property type="entry name" value="PHOSPHOLIPASE-RELATED"/>
    <property type="match status" value="1"/>
</dbReference>
<dbReference type="FunFam" id="3.40.50.1820:FF:000117">
    <property type="entry name" value="Monoglyceride lipase, putative"/>
    <property type="match status" value="1"/>
</dbReference>
<evidence type="ECO:0000313" key="3">
    <source>
        <dbReference type="Proteomes" id="UP000009022"/>
    </source>
</evidence>
<dbReference type="Pfam" id="PF12146">
    <property type="entry name" value="Hydrolase_4"/>
    <property type="match status" value="1"/>
</dbReference>
<feature type="domain" description="Serine aminopeptidase S33" evidence="1">
    <location>
        <begin position="47"/>
        <end position="282"/>
    </location>
</feature>
<accession>B3RJ15</accession>
<dbReference type="AlphaFoldDB" id="B3RJ15"/>
<dbReference type="Proteomes" id="UP000009022">
    <property type="component" value="Unassembled WGS sequence"/>
</dbReference>
<reference evidence="2 3" key="1">
    <citation type="journal article" date="2008" name="Nature">
        <title>The Trichoplax genome and the nature of placozoans.</title>
        <authorList>
            <person name="Srivastava M."/>
            <person name="Begovic E."/>
            <person name="Chapman J."/>
            <person name="Putnam N.H."/>
            <person name="Hellsten U."/>
            <person name="Kawashima T."/>
            <person name="Kuo A."/>
            <person name="Mitros T."/>
            <person name="Salamov A."/>
            <person name="Carpenter M.L."/>
            <person name="Signorovitch A.Y."/>
            <person name="Moreno M.A."/>
            <person name="Kamm K."/>
            <person name="Grimwood J."/>
            <person name="Schmutz J."/>
            <person name="Shapiro H."/>
            <person name="Grigoriev I.V."/>
            <person name="Buss L.W."/>
            <person name="Schierwater B."/>
            <person name="Dellaporta S.L."/>
            <person name="Rokhsar D.S."/>
        </authorList>
    </citation>
    <scope>NUCLEOTIDE SEQUENCE [LARGE SCALE GENOMIC DNA]</scope>
    <source>
        <strain evidence="2 3">Grell-BS-1999</strain>
    </source>
</reference>
<dbReference type="FunCoup" id="B3RJ15">
    <property type="interactions" value="169"/>
</dbReference>
<dbReference type="RefSeq" id="XP_002108244.1">
    <property type="nucleotide sequence ID" value="XM_002108208.1"/>
</dbReference>
<dbReference type="InterPro" id="IPR051044">
    <property type="entry name" value="MAG_DAG_Lipase"/>
</dbReference>
<dbReference type="GeneID" id="6750202"/>
<dbReference type="SUPFAM" id="SSF53474">
    <property type="entry name" value="alpha/beta-Hydrolases"/>
    <property type="match status" value="1"/>
</dbReference>
<dbReference type="KEGG" id="tad:TRIADDRAFT_52533"/>
<dbReference type="GO" id="GO:0047372">
    <property type="term" value="F:monoacylglycerol lipase activity"/>
    <property type="evidence" value="ECO:0000318"/>
    <property type="project" value="GO_Central"/>
</dbReference>
<dbReference type="InterPro" id="IPR000073">
    <property type="entry name" value="AB_hydrolase_1"/>
</dbReference>
<dbReference type="InterPro" id="IPR022742">
    <property type="entry name" value="Hydrolase_4"/>
</dbReference>
<evidence type="ECO:0000313" key="2">
    <source>
        <dbReference type="EMBL" id="EDV29042.1"/>
    </source>
</evidence>
<dbReference type="ESTHER" id="triad-b3rj15">
    <property type="family name" value="Monoglyceridelipase_lysophospholip"/>
</dbReference>
<keyword evidence="3" id="KW-1185">Reference proteome</keyword>
<dbReference type="OrthoDB" id="2498029at2759"/>
<dbReference type="EMBL" id="DS985241">
    <property type="protein sequence ID" value="EDV29042.1"/>
    <property type="molecule type" value="Genomic_DNA"/>
</dbReference>
<dbReference type="InterPro" id="IPR029058">
    <property type="entry name" value="AB_hydrolase_fold"/>
</dbReference>